<dbReference type="AlphaFoldDB" id="A0A9N9EGI0"/>
<dbReference type="OrthoDB" id="2426996at2759"/>
<reference evidence="1" key="1">
    <citation type="submission" date="2021-06" db="EMBL/GenBank/DDBJ databases">
        <authorList>
            <person name="Kallberg Y."/>
            <person name="Tangrot J."/>
            <person name="Rosling A."/>
        </authorList>
    </citation>
    <scope>NUCLEOTIDE SEQUENCE</scope>
    <source>
        <strain evidence="1">IN212</strain>
    </source>
</reference>
<protein>
    <submittedName>
        <fullName evidence="1">10994_t:CDS:1</fullName>
    </submittedName>
</protein>
<name>A0A9N9EGI0_9GLOM</name>
<dbReference type="Proteomes" id="UP000789396">
    <property type="component" value="Unassembled WGS sequence"/>
</dbReference>
<gene>
    <name evidence="1" type="ORF">RFULGI_LOCUS9345</name>
</gene>
<proteinExistence type="predicted"/>
<sequence>KRIEEAQLKIIREALHICYKKDSKLVTEYAIDIGNGIKANLVAVNGRTAVQIRNQALNEALGQLGTTIVKLRAVEGPWDENWHIAGSWPTNIAVNILNANNSTTVIVAGIHF</sequence>
<organism evidence="1 2">
    <name type="scientific">Racocetra fulgida</name>
    <dbReference type="NCBI Taxonomy" id="60492"/>
    <lineage>
        <taxon>Eukaryota</taxon>
        <taxon>Fungi</taxon>
        <taxon>Fungi incertae sedis</taxon>
        <taxon>Mucoromycota</taxon>
        <taxon>Glomeromycotina</taxon>
        <taxon>Glomeromycetes</taxon>
        <taxon>Diversisporales</taxon>
        <taxon>Gigasporaceae</taxon>
        <taxon>Racocetra</taxon>
    </lineage>
</organism>
<dbReference type="EMBL" id="CAJVPZ010016516">
    <property type="protein sequence ID" value="CAG8674021.1"/>
    <property type="molecule type" value="Genomic_DNA"/>
</dbReference>
<feature type="non-terminal residue" evidence="1">
    <location>
        <position position="112"/>
    </location>
</feature>
<evidence type="ECO:0000313" key="2">
    <source>
        <dbReference type="Proteomes" id="UP000789396"/>
    </source>
</evidence>
<evidence type="ECO:0000313" key="1">
    <source>
        <dbReference type="EMBL" id="CAG8674021.1"/>
    </source>
</evidence>
<comment type="caution">
    <text evidence="1">The sequence shown here is derived from an EMBL/GenBank/DDBJ whole genome shotgun (WGS) entry which is preliminary data.</text>
</comment>
<feature type="non-terminal residue" evidence="1">
    <location>
        <position position="1"/>
    </location>
</feature>
<keyword evidence="2" id="KW-1185">Reference proteome</keyword>
<accession>A0A9N9EGI0</accession>